<keyword evidence="2" id="KW-0677">Repeat</keyword>
<dbReference type="InterPro" id="IPR020472">
    <property type="entry name" value="WD40_PAC1"/>
</dbReference>
<dbReference type="PANTHER" id="PTHR10971">
    <property type="entry name" value="MRNA EXPORT FACTOR AND BUB3"/>
    <property type="match status" value="1"/>
</dbReference>
<accession>A0A915I9Y5</accession>
<evidence type="ECO:0000256" key="2">
    <source>
        <dbReference type="ARBA" id="ARBA00022737"/>
    </source>
</evidence>
<dbReference type="SUPFAM" id="SSF50978">
    <property type="entry name" value="WD40 repeat-like"/>
    <property type="match status" value="1"/>
</dbReference>
<keyword evidence="1 3" id="KW-0853">WD repeat</keyword>
<dbReference type="SMART" id="SM00320">
    <property type="entry name" value="WD40"/>
    <property type="match status" value="2"/>
</dbReference>
<evidence type="ECO:0000256" key="1">
    <source>
        <dbReference type="ARBA" id="ARBA00022574"/>
    </source>
</evidence>
<dbReference type="PRINTS" id="PR00320">
    <property type="entry name" value="GPROTEINBRPT"/>
</dbReference>
<organism evidence="4 5">
    <name type="scientific">Romanomermis culicivorax</name>
    <name type="common">Nematode worm</name>
    <dbReference type="NCBI Taxonomy" id="13658"/>
    <lineage>
        <taxon>Eukaryota</taxon>
        <taxon>Metazoa</taxon>
        <taxon>Ecdysozoa</taxon>
        <taxon>Nematoda</taxon>
        <taxon>Enoplea</taxon>
        <taxon>Dorylaimia</taxon>
        <taxon>Mermithida</taxon>
        <taxon>Mermithoidea</taxon>
        <taxon>Mermithidae</taxon>
        <taxon>Romanomermis</taxon>
    </lineage>
</organism>
<dbReference type="PROSITE" id="PS50294">
    <property type="entry name" value="WD_REPEATS_REGION"/>
    <property type="match status" value="1"/>
</dbReference>
<dbReference type="Proteomes" id="UP000887565">
    <property type="component" value="Unplaced"/>
</dbReference>
<dbReference type="InterPro" id="IPR001680">
    <property type="entry name" value="WD40_rpt"/>
</dbReference>
<dbReference type="WBParaSite" id="nRc.2.0.1.t10583-RA">
    <property type="protein sequence ID" value="nRc.2.0.1.t10583-RA"/>
    <property type="gene ID" value="nRc.2.0.1.g10583"/>
</dbReference>
<dbReference type="OMA" id="CHWVKAP"/>
<keyword evidence="4" id="KW-1185">Reference proteome</keyword>
<dbReference type="PROSITE" id="PS50082">
    <property type="entry name" value="WD_REPEATS_2"/>
    <property type="match status" value="2"/>
</dbReference>
<dbReference type="PROSITE" id="PS00678">
    <property type="entry name" value="WD_REPEATS_1"/>
    <property type="match status" value="2"/>
</dbReference>
<proteinExistence type="predicted"/>
<dbReference type="InterPro" id="IPR019775">
    <property type="entry name" value="WD40_repeat_CS"/>
</dbReference>
<dbReference type="InterPro" id="IPR015943">
    <property type="entry name" value="WD40/YVTN_repeat-like_dom_sf"/>
</dbReference>
<dbReference type="Gene3D" id="2.130.10.10">
    <property type="entry name" value="YVTN repeat-like/Quinoprotein amine dehydrogenase"/>
    <property type="match status" value="1"/>
</dbReference>
<feature type="repeat" description="WD" evidence="3">
    <location>
        <begin position="57"/>
        <end position="101"/>
    </location>
</feature>
<evidence type="ECO:0000256" key="3">
    <source>
        <dbReference type="PROSITE-ProRule" id="PRU00221"/>
    </source>
</evidence>
<feature type="repeat" description="WD" evidence="3">
    <location>
        <begin position="104"/>
        <end position="145"/>
    </location>
</feature>
<sequence length="176" mass="18957">MFDYGFARTMFGSSGSSFRPTSLFGGASTTANLMSTAATGAVGAAPTHNPMKNIEVSQPPDDTVQCLKFSPAALQSTFLVSGSWDNLVRVWEVKADNTTEPKAQQSMQGPVLAVDFSDDGSKIFIAGADKTVKMWDIASNQVVQLGQHDQPVKTCHWVKAPNYSCLMTASWDKTLK</sequence>
<dbReference type="AlphaFoldDB" id="A0A915I9Y5"/>
<name>A0A915I9Y5_ROMCU</name>
<dbReference type="Pfam" id="PF00400">
    <property type="entry name" value="WD40"/>
    <property type="match status" value="3"/>
</dbReference>
<evidence type="ECO:0000313" key="5">
    <source>
        <dbReference type="WBParaSite" id="nRc.2.0.1.t10583-RA"/>
    </source>
</evidence>
<protein>
    <submittedName>
        <fullName evidence="5">Uncharacterized protein</fullName>
    </submittedName>
</protein>
<reference evidence="5" key="1">
    <citation type="submission" date="2022-11" db="UniProtKB">
        <authorList>
            <consortium name="WormBaseParasite"/>
        </authorList>
    </citation>
    <scope>IDENTIFICATION</scope>
</reference>
<evidence type="ECO:0000313" key="4">
    <source>
        <dbReference type="Proteomes" id="UP000887565"/>
    </source>
</evidence>
<dbReference type="InterPro" id="IPR036322">
    <property type="entry name" value="WD40_repeat_dom_sf"/>
</dbReference>